<accession>A0ABV9YTY4</accession>
<dbReference type="Proteomes" id="UP001595947">
    <property type="component" value="Unassembled WGS sequence"/>
</dbReference>
<dbReference type="InterPro" id="IPR029058">
    <property type="entry name" value="AB_hydrolase_fold"/>
</dbReference>
<name>A0ABV9YTY4_9PSEU</name>
<proteinExistence type="predicted"/>
<feature type="domain" description="AB hydrolase-1" evidence="1">
    <location>
        <begin position="22"/>
        <end position="122"/>
    </location>
</feature>
<dbReference type="InterPro" id="IPR000073">
    <property type="entry name" value="AB_hydrolase_1"/>
</dbReference>
<dbReference type="InterPro" id="IPR050471">
    <property type="entry name" value="AB_hydrolase"/>
</dbReference>
<dbReference type="EMBL" id="JBHSIV010000028">
    <property type="protein sequence ID" value="MFC5064915.1"/>
    <property type="molecule type" value="Genomic_DNA"/>
</dbReference>
<comment type="caution">
    <text evidence="2">The sequence shown here is derived from an EMBL/GenBank/DDBJ whole genome shotgun (WGS) entry which is preliminary data.</text>
</comment>
<evidence type="ECO:0000259" key="1">
    <source>
        <dbReference type="Pfam" id="PF00561"/>
    </source>
</evidence>
<dbReference type="SUPFAM" id="SSF53474">
    <property type="entry name" value="alpha/beta-Hydrolases"/>
    <property type="match status" value="1"/>
</dbReference>
<gene>
    <name evidence="2" type="ORF">ACFPBZ_22010</name>
</gene>
<evidence type="ECO:0000313" key="2">
    <source>
        <dbReference type="EMBL" id="MFC5064915.1"/>
    </source>
</evidence>
<dbReference type="PANTHER" id="PTHR43433">
    <property type="entry name" value="HYDROLASE, ALPHA/BETA FOLD FAMILY PROTEIN"/>
    <property type="match status" value="1"/>
</dbReference>
<reference evidence="3" key="1">
    <citation type="journal article" date="2019" name="Int. J. Syst. Evol. Microbiol.">
        <title>The Global Catalogue of Microorganisms (GCM) 10K type strain sequencing project: providing services to taxonomists for standard genome sequencing and annotation.</title>
        <authorList>
            <consortium name="The Broad Institute Genomics Platform"/>
            <consortium name="The Broad Institute Genome Sequencing Center for Infectious Disease"/>
            <person name="Wu L."/>
            <person name="Ma J."/>
        </authorList>
    </citation>
    <scope>NUCLEOTIDE SEQUENCE [LARGE SCALE GENOMIC DNA]</scope>
    <source>
        <strain evidence="3">CGMCC 4.7093</strain>
    </source>
</reference>
<keyword evidence="2" id="KW-0378">Hydrolase</keyword>
<sequence length="251" mass="26667">MPHAPLGSVSLYYEEHGSGGVPLLLVPGGHLTIDLNFAAVLPGLSSRRHVVAVEQQGHGRTADVDRDPTIANLGADLAGLLDHLGLERVDVLGFSLGALAAMELAVRHPQRVDRLVFASGFVRPGGYHAEITDPGLWATSTRMPTEADFTAMVREHERLAPPGAAGFDAVSQKLGPHVMGFTGWPDDELTQVTARTLVMIGDHDFVTLEHAALTVELLPDARLAVIPGATHNGLMQRAAVVGPVVEDFLAR</sequence>
<dbReference type="PANTHER" id="PTHR43433:SF1">
    <property type="entry name" value="BLL5160 PROTEIN"/>
    <property type="match status" value="1"/>
</dbReference>
<dbReference type="PRINTS" id="PR00111">
    <property type="entry name" value="ABHYDROLASE"/>
</dbReference>
<dbReference type="RefSeq" id="WP_378038255.1">
    <property type="nucleotide sequence ID" value="NZ_JBHSIV010000028.1"/>
</dbReference>
<dbReference type="Pfam" id="PF00561">
    <property type="entry name" value="Abhydrolase_1"/>
    <property type="match status" value="1"/>
</dbReference>
<evidence type="ECO:0000313" key="3">
    <source>
        <dbReference type="Proteomes" id="UP001595947"/>
    </source>
</evidence>
<protein>
    <submittedName>
        <fullName evidence="2">Alpha/beta fold hydrolase</fullName>
    </submittedName>
</protein>
<dbReference type="GO" id="GO:0016787">
    <property type="term" value="F:hydrolase activity"/>
    <property type="evidence" value="ECO:0007669"/>
    <property type="project" value="UniProtKB-KW"/>
</dbReference>
<keyword evidence="3" id="KW-1185">Reference proteome</keyword>
<organism evidence="2 3">
    <name type="scientific">Actinomycetospora atypica</name>
    <dbReference type="NCBI Taxonomy" id="1290095"/>
    <lineage>
        <taxon>Bacteria</taxon>
        <taxon>Bacillati</taxon>
        <taxon>Actinomycetota</taxon>
        <taxon>Actinomycetes</taxon>
        <taxon>Pseudonocardiales</taxon>
        <taxon>Pseudonocardiaceae</taxon>
        <taxon>Actinomycetospora</taxon>
    </lineage>
</organism>
<dbReference type="Gene3D" id="3.40.50.1820">
    <property type="entry name" value="alpha/beta hydrolase"/>
    <property type="match status" value="1"/>
</dbReference>